<proteinExistence type="predicted"/>
<dbReference type="EMBL" id="CP070969">
    <property type="protein sequence ID" value="QSF47941.1"/>
    <property type="molecule type" value="Genomic_DNA"/>
</dbReference>
<protein>
    <submittedName>
        <fullName evidence="2">DUF2569 domain-containing protein</fullName>
    </submittedName>
</protein>
<feature type="transmembrane region" description="Helical" evidence="1">
    <location>
        <begin position="88"/>
        <end position="111"/>
    </location>
</feature>
<keyword evidence="1" id="KW-1133">Transmembrane helix</keyword>
<name>A0ABX7LL93_9BACL</name>
<reference evidence="2 3" key="1">
    <citation type="submission" date="2021-02" db="EMBL/GenBank/DDBJ databases">
        <title>Paenibacillus tianjinensis sp. nov.</title>
        <authorList>
            <person name="Liu H."/>
        </authorList>
    </citation>
    <scope>NUCLEOTIDE SEQUENCE [LARGE SCALE GENOMIC DNA]</scope>
    <source>
        <strain evidence="2 3">TB2019</strain>
    </source>
</reference>
<dbReference type="Proteomes" id="UP000663452">
    <property type="component" value="Chromosome"/>
</dbReference>
<gene>
    <name evidence="2" type="ORF">JRJ22_24050</name>
</gene>
<dbReference type="InterPro" id="IPR019690">
    <property type="entry name" value="DUF2569"/>
</dbReference>
<evidence type="ECO:0000313" key="3">
    <source>
        <dbReference type="Proteomes" id="UP000663452"/>
    </source>
</evidence>
<keyword evidence="1" id="KW-0812">Transmembrane</keyword>
<feature type="transmembrane region" description="Helical" evidence="1">
    <location>
        <begin position="50"/>
        <end position="76"/>
    </location>
</feature>
<keyword evidence="3" id="KW-1185">Reference proteome</keyword>
<dbReference type="Pfam" id="PF10754">
    <property type="entry name" value="DUF2569"/>
    <property type="match status" value="1"/>
</dbReference>
<dbReference type="RefSeq" id="WP_206105285.1">
    <property type="nucleotide sequence ID" value="NZ_CP070969.1"/>
</dbReference>
<accession>A0ABX7LL93</accession>
<evidence type="ECO:0000313" key="2">
    <source>
        <dbReference type="EMBL" id="QSF47941.1"/>
    </source>
</evidence>
<sequence length="149" mass="17082">MGSWLILVQIGLIATLVLVAAQLLNYNLPSFQSEYWDIATSKQGELYHPLWATLLVFEASANLLLLLFNVVTLVLFYRKKSILPRIIILLYCCNLLIAIIDYILQLNIPLIRETGQGSNLRDLIRTGFTCMIWVSYFLKSERVANTFVR</sequence>
<organism evidence="2 3">
    <name type="scientific">Paenibacillus tianjinensis</name>
    <dbReference type="NCBI Taxonomy" id="2810347"/>
    <lineage>
        <taxon>Bacteria</taxon>
        <taxon>Bacillati</taxon>
        <taxon>Bacillota</taxon>
        <taxon>Bacilli</taxon>
        <taxon>Bacillales</taxon>
        <taxon>Paenibacillaceae</taxon>
        <taxon>Paenibacillus</taxon>
    </lineage>
</organism>
<keyword evidence="1" id="KW-0472">Membrane</keyword>
<evidence type="ECO:0000256" key="1">
    <source>
        <dbReference type="SAM" id="Phobius"/>
    </source>
</evidence>